<proteinExistence type="inferred from homology"/>
<dbReference type="InterPro" id="IPR003717">
    <property type="entry name" value="RecO"/>
</dbReference>
<evidence type="ECO:0000256" key="6">
    <source>
        <dbReference type="ARBA" id="ARBA00033409"/>
    </source>
</evidence>
<gene>
    <name evidence="8" type="ORF">METZ01_LOCUS27219</name>
</gene>
<reference evidence="8" key="1">
    <citation type="submission" date="2018-05" db="EMBL/GenBank/DDBJ databases">
        <authorList>
            <person name="Lanie J.A."/>
            <person name="Ng W.-L."/>
            <person name="Kazmierczak K.M."/>
            <person name="Andrzejewski T.M."/>
            <person name="Davidsen T.M."/>
            <person name="Wayne K.J."/>
            <person name="Tettelin H."/>
            <person name="Glass J.I."/>
            <person name="Rusch D."/>
            <person name="Podicherti R."/>
            <person name="Tsui H.-C.T."/>
            <person name="Winkler M.E."/>
        </authorList>
    </citation>
    <scope>NUCLEOTIDE SEQUENCE</scope>
</reference>
<dbReference type="SUPFAM" id="SSF50249">
    <property type="entry name" value="Nucleic acid-binding proteins"/>
    <property type="match status" value="1"/>
</dbReference>
<evidence type="ECO:0000256" key="3">
    <source>
        <dbReference type="ARBA" id="ARBA00022763"/>
    </source>
</evidence>
<organism evidence="8">
    <name type="scientific">marine metagenome</name>
    <dbReference type="NCBI Taxonomy" id="408172"/>
    <lineage>
        <taxon>unclassified sequences</taxon>
        <taxon>metagenomes</taxon>
        <taxon>ecological metagenomes</taxon>
    </lineage>
</organism>
<dbReference type="InterPro" id="IPR037278">
    <property type="entry name" value="ARFGAP/RecO"/>
</dbReference>
<dbReference type="PANTHER" id="PTHR33991:SF1">
    <property type="entry name" value="DNA REPAIR PROTEIN RECO"/>
    <property type="match status" value="1"/>
</dbReference>
<keyword evidence="4" id="KW-0233">DNA recombination</keyword>
<dbReference type="NCBIfam" id="TIGR00613">
    <property type="entry name" value="reco"/>
    <property type="match status" value="1"/>
</dbReference>
<dbReference type="InterPro" id="IPR012340">
    <property type="entry name" value="NA-bd_OB-fold"/>
</dbReference>
<keyword evidence="3" id="KW-0227">DNA damage</keyword>
<dbReference type="Gene3D" id="2.40.50.140">
    <property type="entry name" value="Nucleic acid-binding proteins"/>
    <property type="match status" value="1"/>
</dbReference>
<feature type="domain" description="DNA replication/recombination mediator RecO N-terminal" evidence="7">
    <location>
        <begin position="1"/>
        <end position="75"/>
    </location>
</feature>
<dbReference type="SUPFAM" id="SSF57863">
    <property type="entry name" value="ArfGap/RecO-like zinc finger"/>
    <property type="match status" value="1"/>
</dbReference>
<dbReference type="Pfam" id="PF11967">
    <property type="entry name" value="RecO_N"/>
    <property type="match status" value="1"/>
</dbReference>
<dbReference type="GO" id="GO:0006302">
    <property type="term" value="P:double-strand break repair"/>
    <property type="evidence" value="ECO:0007669"/>
    <property type="project" value="TreeGrafter"/>
</dbReference>
<accession>A0A381Q4V9</accession>
<dbReference type="GO" id="GO:0006310">
    <property type="term" value="P:DNA recombination"/>
    <property type="evidence" value="ECO:0007669"/>
    <property type="project" value="UniProtKB-KW"/>
</dbReference>
<evidence type="ECO:0000256" key="1">
    <source>
        <dbReference type="ARBA" id="ARBA00007452"/>
    </source>
</evidence>
<dbReference type="InterPro" id="IPR022572">
    <property type="entry name" value="DNA_rep/recomb_RecO_N"/>
</dbReference>
<dbReference type="PANTHER" id="PTHR33991">
    <property type="entry name" value="DNA REPAIR PROTEIN RECO"/>
    <property type="match status" value="1"/>
</dbReference>
<dbReference type="InterPro" id="IPR042242">
    <property type="entry name" value="RecO_C"/>
</dbReference>
<evidence type="ECO:0000256" key="2">
    <source>
        <dbReference type="ARBA" id="ARBA00021310"/>
    </source>
</evidence>
<evidence type="ECO:0000259" key="7">
    <source>
        <dbReference type="Pfam" id="PF11967"/>
    </source>
</evidence>
<dbReference type="AlphaFoldDB" id="A0A381Q4V9"/>
<dbReference type="HAMAP" id="MF_00201">
    <property type="entry name" value="RecO"/>
    <property type="match status" value="1"/>
</dbReference>
<name>A0A381Q4V9_9ZZZZ</name>
<sequence>MSIVSTPAVLLRSFNYSETSRVLRLYTKDLGLVSVMAKGVRKGGARGQGTIDTFSRGELTAYVRPTRDLQTFKEFAVEEAGGSLGRDVLRFTGASVLAEIVLLHAGPDPTPQVFERLTNALRRIDAEPRKEVVGAVLAEGWMLVTTLGYEPQIEGCVDCGRTLGATEVLRFDFSGGGVRCSDCASDHAGPRVGPGARQQLAALLQGVVPETLGKPRAHLRLLHDFVIFHISGSKPLKTFEIFGSVVGVDE</sequence>
<dbReference type="GO" id="GO:0043590">
    <property type="term" value="C:bacterial nucleoid"/>
    <property type="evidence" value="ECO:0007669"/>
    <property type="project" value="TreeGrafter"/>
</dbReference>
<dbReference type="EMBL" id="UINC01001208">
    <property type="protein sequence ID" value="SUZ74365.1"/>
    <property type="molecule type" value="Genomic_DNA"/>
</dbReference>
<evidence type="ECO:0000256" key="5">
    <source>
        <dbReference type="ARBA" id="ARBA00023204"/>
    </source>
</evidence>
<protein>
    <recommendedName>
        <fullName evidence="2">DNA repair protein RecO</fullName>
    </recommendedName>
    <alternativeName>
        <fullName evidence="6">Recombination protein O</fullName>
    </alternativeName>
</protein>
<keyword evidence="5" id="KW-0234">DNA repair</keyword>
<comment type="similarity">
    <text evidence="1">Belongs to the RecO family.</text>
</comment>
<dbReference type="Pfam" id="PF02565">
    <property type="entry name" value="RecO_C"/>
    <property type="match status" value="1"/>
</dbReference>
<dbReference type="Gene3D" id="1.20.1440.120">
    <property type="entry name" value="Recombination protein O, C-terminal domain"/>
    <property type="match status" value="1"/>
</dbReference>
<evidence type="ECO:0000313" key="8">
    <source>
        <dbReference type="EMBL" id="SUZ74365.1"/>
    </source>
</evidence>
<evidence type="ECO:0000256" key="4">
    <source>
        <dbReference type="ARBA" id="ARBA00023172"/>
    </source>
</evidence>